<evidence type="ECO:0000256" key="2">
    <source>
        <dbReference type="ARBA" id="ARBA00011881"/>
    </source>
</evidence>
<evidence type="ECO:0008006" key="6">
    <source>
        <dbReference type="Google" id="ProtNLM"/>
    </source>
</evidence>
<evidence type="ECO:0000256" key="1">
    <source>
        <dbReference type="ARBA" id="ARBA00006484"/>
    </source>
</evidence>
<dbReference type="PANTHER" id="PTHR44252:SF3">
    <property type="entry name" value="D-ERYTHRULOSE REDUCTASE-RELATED"/>
    <property type="match status" value="1"/>
</dbReference>
<dbReference type="AlphaFoldDB" id="A0A7R9ESG5"/>
<dbReference type="SUPFAM" id="SSF51735">
    <property type="entry name" value="NAD(P)-binding Rossmann-fold domains"/>
    <property type="match status" value="1"/>
</dbReference>
<dbReference type="GO" id="GO:0050038">
    <property type="term" value="F:L-xylulose reductase (NADPH) activity"/>
    <property type="evidence" value="ECO:0007669"/>
    <property type="project" value="TreeGrafter"/>
</dbReference>
<dbReference type="PANTHER" id="PTHR44252">
    <property type="entry name" value="D-ERYTHRULOSE REDUCTASE"/>
    <property type="match status" value="1"/>
</dbReference>
<dbReference type="InterPro" id="IPR051737">
    <property type="entry name" value="L-xylulose/Carbonyl_redctase"/>
</dbReference>
<protein>
    <recommendedName>
        <fullName evidence="6">L-xylulose reductase</fullName>
    </recommendedName>
</protein>
<proteinExistence type="inferred from homology"/>
<name>A0A7R9ESG5_9NEOP</name>
<keyword evidence="3" id="KW-0521">NADP</keyword>
<evidence type="ECO:0000256" key="4">
    <source>
        <dbReference type="ARBA" id="ARBA00023002"/>
    </source>
</evidence>
<dbReference type="EMBL" id="OD564898">
    <property type="protein sequence ID" value="CAD7440178.1"/>
    <property type="molecule type" value="Genomic_DNA"/>
</dbReference>
<dbReference type="GO" id="GO:0005997">
    <property type="term" value="P:xylulose metabolic process"/>
    <property type="evidence" value="ECO:0007669"/>
    <property type="project" value="TreeGrafter"/>
</dbReference>
<evidence type="ECO:0000313" key="5">
    <source>
        <dbReference type="EMBL" id="CAD7440178.1"/>
    </source>
</evidence>
<dbReference type="Pfam" id="PF13561">
    <property type="entry name" value="adh_short_C2"/>
    <property type="match status" value="1"/>
</dbReference>
<dbReference type="Gene3D" id="3.40.50.720">
    <property type="entry name" value="NAD(P)-binding Rossmann-like Domain"/>
    <property type="match status" value="1"/>
</dbReference>
<accession>A0A7R9ESG5</accession>
<organism evidence="5">
    <name type="scientific">Timema bartmani</name>
    <dbReference type="NCBI Taxonomy" id="61472"/>
    <lineage>
        <taxon>Eukaryota</taxon>
        <taxon>Metazoa</taxon>
        <taxon>Ecdysozoa</taxon>
        <taxon>Arthropoda</taxon>
        <taxon>Hexapoda</taxon>
        <taxon>Insecta</taxon>
        <taxon>Pterygota</taxon>
        <taxon>Neoptera</taxon>
        <taxon>Polyneoptera</taxon>
        <taxon>Phasmatodea</taxon>
        <taxon>Timematodea</taxon>
        <taxon>Timematoidea</taxon>
        <taxon>Timematidae</taxon>
        <taxon>Timema</taxon>
    </lineage>
</organism>
<gene>
    <name evidence="5" type="ORF">TBIB3V08_LOCUS2704</name>
</gene>
<dbReference type="GO" id="GO:0006006">
    <property type="term" value="P:glucose metabolic process"/>
    <property type="evidence" value="ECO:0007669"/>
    <property type="project" value="TreeGrafter"/>
</dbReference>
<dbReference type="PRINTS" id="PR00080">
    <property type="entry name" value="SDRFAMILY"/>
</dbReference>
<reference evidence="5" key="1">
    <citation type="submission" date="2020-11" db="EMBL/GenBank/DDBJ databases">
        <authorList>
            <person name="Tran Van P."/>
        </authorList>
    </citation>
    <scope>NUCLEOTIDE SEQUENCE</scope>
</reference>
<dbReference type="InterPro" id="IPR036291">
    <property type="entry name" value="NAD(P)-bd_dom_sf"/>
</dbReference>
<sequence>MDITFATKRVLVTGAGQVSTTMGKTTLIKPDRDSNPDLPIIGSLVLHESDSLDHAATKAGIGRDLVKRLLEYGAEVVAISRTKKHLDSLEEEVKTIKLKTIHADLSDWNTARRAAQEAGPIDCLVNNAAVAILEPFFDIKPESIDDLAMCEHSLSVHSSFNINVKSIINVSQVIAKGMVDRKKGGSIAGLANHLVYCGTKGALDGMTRAMALELGPHNIRVNTVNPTVVMTAMGKLGWSTPEKAGSMLSKIPLGRFAEVHEVVDAIIFLLSDKSSMINGIALPVDGGFLAC</sequence>
<dbReference type="PROSITE" id="PS00061">
    <property type="entry name" value="ADH_SHORT"/>
    <property type="match status" value="1"/>
</dbReference>
<dbReference type="PRINTS" id="PR00081">
    <property type="entry name" value="GDHRDH"/>
</dbReference>
<keyword evidence="4" id="KW-0560">Oxidoreductase</keyword>
<dbReference type="InterPro" id="IPR020904">
    <property type="entry name" value="Sc_DH/Rdtase_CS"/>
</dbReference>
<comment type="subunit">
    <text evidence="2">Homotetramer.</text>
</comment>
<comment type="similarity">
    <text evidence="1">Belongs to the short-chain dehydrogenases/reductases (SDR) family.</text>
</comment>
<evidence type="ECO:0000256" key="3">
    <source>
        <dbReference type="ARBA" id="ARBA00022857"/>
    </source>
</evidence>
<dbReference type="InterPro" id="IPR002347">
    <property type="entry name" value="SDR_fam"/>
</dbReference>
<dbReference type="GO" id="GO:0004090">
    <property type="term" value="F:carbonyl reductase (NADPH) activity"/>
    <property type="evidence" value="ECO:0007669"/>
    <property type="project" value="TreeGrafter"/>
</dbReference>